<proteinExistence type="predicted"/>
<protein>
    <submittedName>
        <fullName evidence="2">Uncharacterized protein</fullName>
    </submittedName>
</protein>
<evidence type="ECO:0000256" key="1">
    <source>
        <dbReference type="SAM" id="MobiDB-lite"/>
    </source>
</evidence>
<name>A0ABQ4Z0Z6_9ASTR</name>
<reference evidence="2" key="2">
    <citation type="submission" date="2022-01" db="EMBL/GenBank/DDBJ databases">
        <authorList>
            <person name="Yamashiro T."/>
            <person name="Shiraishi A."/>
            <person name="Satake H."/>
            <person name="Nakayama K."/>
        </authorList>
    </citation>
    <scope>NUCLEOTIDE SEQUENCE</scope>
</reference>
<evidence type="ECO:0000313" key="3">
    <source>
        <dbReference type="Proteomes" id="UP001151760"/>
    </source>
</evidence>
<dbReference type="Proteomes" id="UP001151760">
    <property type="component" value="Unassembled WGS sequence"/>
</dbReference>
<dbReference type="EMBL" id="BQNB010010926">
    <property type="protein sequence ID" value="GJS83789.1"/>
    <property type="molecule type" value="Genomic_DNA"/>
</dbReference>
<reference evidence="2" key="1">
    <citation type="journal article" date="2022" name="Int. J. Mol. Sci.">
        <title>Draft Genome of Tanacetum Coccineum: Genomic Comparison of Closely Related Tanacetum-Family Plants.</title>
        <authorList>
            <person name="Yamashiro T."/>
            <person name="Shiraishi A."/>
            <person name="Nakayama K."/>
            <person name="Satake H."/>
        </authorList>
    </citation>
    <scope>NUCLEOTIDE SEQUENCE</scope>
</reference>
<feature type="region of interest" description="Disordered" evidence="1">
    <location>
        <begin position="1"/>
        <end position="21"/>
    </location>
</feature>
<sequence>MEDDVSRGRGSATSGRRRATVRPSLDNNDLIYLLHGSDSVKVELNRLENEIWLNPLDEIRPRDVRTGEGRLLVCKGSLA</sequence>
<gene>
    <name evidence="2" type="ORF">Tco_0750330</name>
</gene>
<evidence type="ECO:0000313" key="2">
    <source>
        <dbReference type="EMBL" id="GJS83789.1"/>
    </source>
</evidence>
<keyword evidence="3" id="KW-1185">Reference proteome</keyword>
<accession>A0ABQ4Z0Z6</accession>
<comment type="caution">
    <text evidence="2">The sequence shown here is derived from an EMBL/GenBank/DDBJ whole genome shotgun (WGS) entry which is preliminary data.</text>
</comment>
<organism evidence="2 3">
    <name type="scientific">Tanacetum coccineum</name>
    <dbReference type="NCBI Taxonomy" id="301880"/>
    <lineage>
        <taxon>Eukaryota</taxon>
        <taxon>Viridiplantae</taxon>
        <taxon>Streptophyta</taxon>
        <taxon>Embryophyta</taxon>
        <taxon>Tracheophyta</taxon>
        <taxon>Spermatophyta</taxon>
        <taxon>Magnoliopsida</taxon>
        <taxon>eudicotyledons</taxon>
        <taxon>Gunneridae</taxon>
        <taxon>Pentapetalae</taxon>
        <taxon>asterids</taxon>
        <taxon>campanulids</taxon>
        <taxon>Asterales</taxon>
        <taxon>Asteraceae</taxon>
        <taxon>Asteroideae</taxon>
        <taxon>Anthemideae</taxon>
        <taxon>Anthemidinae</taxon>
        <taxon>Tanacetum</taxon>
    </lineage>
</organism>